<proteinExistence type="predicted"/>
<evidence type="ECO:0000256" key="5">
    <source>
        <dbReference type="ARBA" id="ARBA00023004"/>
    </source>
</evidence>
<sequence length="389" mass="41765">MVVPVQLVCKLHRLRSARYQRRGAGRRIVMSDANDQKAGGAPFKGSERGRAGSSRQGRRFRSATARGLVAAAVLAVVAVGLALPTGTGTLSSMGWGAIAAVCPLGALESLFGAWAFVPRALIAFAAIVLIVVVAGKAFCSWVCPIPHVQSLFKTKRRAREEAAERNAAADAALGRWRRGEKPARPKVAVDSRHAVLGGALLSTAIFGFPVFCLVCPVGLTFATFIVLWRFVQFNEPTWGLLVFPAVIVLEVVVLRKWCGRICPLGALLSLVSTFNRRFRPTVDSKACLRDVEDVGCKACAQACPELIDPYADLGNRSMTECVKCRSCADACPARAITLPFRAVRRAESDGPSGFDEHGGRFEEPDRSERGVRAGGDEKRDESCLGAIGK</sequence>
<comment type="caution">
    <text evidence="10">The sequence shown here is derived from an EMBL/GenBank/DDBJ whole genome shotgun (WGS) entry which is preliminary data.</text>
</comment>
<feature type="transmembrane region" description="Helical" evidence="8">
    <location>
        <begin position="237"/>
        <end position="254"/>
    </location>
</feature>
<evidence type="ECO:0000313" key="11">
    <source>
        <dbReference type="Proteomes" id="UP000236488"/>
    </source>
</evidence>
<dbReference type="EMBL" id="PPEL01000006">
    <property type="protein sequence ID" value="PNV66184.1"/>
    <property type="molecule type" value="Genomic_DNA"/>
</dbReference>
<keyword evidence="8" id="KW-1133">Transmembrane helix</keyword>
<keyword evidence="1" id="KW-0813">Transport</keyword>
<keyword evidence="3" id="KW-0479">Metal-binding</keyword>
<feature type="region of interest" description="Disordered" evidence="7">
    <location>
        <begin position="347"/>
        <end position="389"/>
    </location>
</feature>
<dbReference type="PANTHER" id="PTHR30176:SF3">
    <property type="entry name" value="FERREDOXIN-TYPE PROTEIN NAPH"/>
    <property type="match status" value="1"/>
</dbReference>
<dbReference type="GO" id="GO:0005886">
    <property type="term" value="C:plasma membrane"/>
    <property type="evidence" value="ECO:0007669"/>
    <property type="project" value="TreeGrafter"/>
</dbReference>
<evidence type="ECO:0000313" key="10">
    <source>
        <dbReference type="EMBL" id="PNV66184.1"/>
    </source>
</evidence>
<protein>
    <submittedName>
        <fullName evidence="10">4Fe-4S ferredoxin</fullName>
    </submittedName>
</protein>
<gene>
    <name evidence="10" type="ORF">C2L80_02540</name>
</gene>
<evidence type="ECO:0000256" key="3">
    <source>
        <dbReference type="ARBA" id="ARBA00022723"/>
    </source>
</evidence>
<dbReference type="Proteomes" id="UP000236488">
    <property type="component" value="Unassembled WGS sequence"/>
</dbReference>
<dbReference type="SUPFAM" id="SSF54862">
    <property type="entry name" value="4Fe-4S ferredoxins"/>
    <property type="match status" value="1"/>
</dbReference>
<evidence type="ECO:0000256" key="2">
    <source>
        <dbReference type="ARBA" id="ARBA00022485"/>
    </source>
</evidence>
<feature type="transmembrane region" description="Helical" evidence="8">
    <location>
        <begin position="200"/>
        <end position="231"/>
    </location>
</feature>
<dbReference type="PROSITE" id="PS51379">
    <property type="entry name" value="4FE4S_FER_2"/>
    <property type="match status" value="1"/>
</dbReference>
<dbReference type="Pfam" id="PF00037">
    <property type="entry name" value="Fer4"/>
    <property type="match status" value="1"/>
</dbReference>
<dbReference type="PANTHER" id="PTHR30176">
    <property type="entry name" value="FERREDOXIN-TYPE PROTEIN NAPH"/>
    <property type="match status" value="1"/>
</dbReference>
<feature type="region of interest" description="Disordered" evidence="7">
    <location>
        <begin position="35"/>
        <end position="58"/>
    </location>
</feature>
<keyword evidence="4" id="KW-0249">Electron transport</keyword>
<accession>A0A2K2U7C7</accession>
<keyword evidence="11" id="KW-1185">Reference proteome</keyword>
<evidence type="ECO:0000256" key="4">
    <source>
        <dbReference type="ARBA" id="ARBA00022982"/>
    </source>
</evidence>
<evidence type="ECO:0000256" key="7">
    <source>
        <dbReference type="SAM" id="MobiDB-lite"/>
    </source>
</evidence>
<keyword evidence="6" id="KW-0411">Iron-sulfur</keyword>
<evidence type="ECO:0000256" key="1">
    <source>
        <dbReference type="ARBA" id="ARBA00022448"/>
    </source>
</evidence>
<evidence type="ECO:0000256" key="6">
    <source>
        <dbReference type="ARBA" id="ARBA00023014"/>
    </source>
</evidence>
<dbReference type="InterPro" id="IPR017900">
    <property type="entry name" value="4Fe4S_Fe_S_CS"/>
</dbReference>
<dbReference type="GO" id="GO:0046872">
    <property type="term" value="F:metal ion binding"/>
    <property type="evidence" value="ECO:0007669"/>
    <property type="project" value="UniProtKB-KW"/>
</dbReference>
<keyword evidence="2" id="KW-0004">4Fe-4S</keyword>
<feature type="domain" description="4Fe-4S ferredoxin-type" evidence="9">
    <location>
        <begin position="309"/>
        <end position="341"/>
    </location>
</feature>
<dbReference type="GO" id="GO:0051539">
    <property type="term" value="F:4 iron, 4 sulfur cluster binding"/>
    <property type="evidence" value="ECO:0007669"/>
    <property type="project" value="UniProtKB-KW"/>
</dbReference>
<organism evidence="10 11">
    <name type="scientific">Rubneribacter badeniensis</name>
    <dbReference type="NCBI Taxonomy" id="2070688"/>
    <lineage>
        <taxon>Bacteria</taxon>
        <taxon>Bacillati</taxon>
        <taxon>Actinomycetota</taxon>
        <taxon>Coriobacteriia</taxon>
        <taxon>Eggerthellales</taxon>
        <taxon>Eggerthellaceae</taxon>
        <taxon>Rubneribacter</taxon>
    </lineage>
</organism>
<keyword evidence="8" id="KW-0472">Membrane</keyword>
<dbReference type="PROSITE" id="PS00198">
    <property type="entry name" value="4FE4S_FER_1"/>
    <property type="match status" value="1"/>
</dbReference>
<feature type="compositionally biased region" description="Basic and acidic residues" evidence="7">
    <location>
        <begin position="347"/>
        <end position="382"/>
    </location>
</feature>
<dbReference type="InterPro" id="IPR017896">
    <property type="entry name" value="4Fe4S_Fe-S-bd"/>
</dbReference>
<name>A0A2K2U7C7_9ACTN</name>
<keyword evidence="5" id="KW-0408">Iron</keyword>
<keyword evidence="8" id="KW-0812">Transmembrane</keyword>
<reference evidence="10 11" key="1">
    <citation type="journal article" date="2018" name="Int. J. Syst. Evol. Microbiol.">
        <title>Rubneribacter badeniensis gen. nov., sp. nov. and Enteroscipio rubneri gen. nov., sp. nov., new members of the Eggerthellaceae isolated from human faeces.</title>
        <authorList>
            <person name="Danylec N."/>
            <person name="Gobl A."/>
            <person name="Stoll D.A."/>
            <person name="Hetzer B."/>
            <person name="Kulling S.E."/>
            <person name="Huch M."/>
        </authorList>
    </citation>
    <scope>NUCLEOTIDE SEQUENCE [LARGE SCALE GENOMIC DNA]</scope>
    <source>
        <strain evidence="10 11">ResAG-85</strain>
    </source>
</reference>
<dbReference type="Pfam" id="PF12801">
    <property type="entry name" value="Fer4_5"/>
    <property type="match status" value="2"/>
</dbReference>
<feature type="transmembrane region" description="Helical" evidence="8">
    <location>
        <begin position="63"/>
        <end position="83"/>
    </location>
</feature>
<dbReference type="InterPro" id="IPR051684">
    <property type="entry name" value="Electron_Trans/Redox"/>
</dbReference>
<evidence type="ECO:0000259" key="9">
    <source>
        <dbReference type="PROSITE" id="PS51379"/>
    </source>
</evidence>
<evidence type="ECO:0000256" key="8">
    <source>
        <dbReference type="SAM" id="Phobius"/>
    </source>
</evidence>
<dbReference type="AlphaFoldDB" id="A0A2K2U7C7"/>